<protein>
    <submittedName>
        <fullName evidence="2">Uncharacterized protein</fullName>
    </submittedName>
</protein>
<evidence type="ECO:0000313" key="3">
    <source>
        <dbReference type="Proteomes" id="UP000644548"/>
    </source>
</evidence>
<dbReference type="RefSeq" id="WP_189071922.1">
    <property type="nucleotide sequence ID" value="NZ_BMQN01000001.1"/>
</dbReference>
<dbReference type="Proteomes" id="UP000644548">
    <property type="component" value="Unassembled WGS sequence"/>
</dbReference>
<gene>
    <name evidence="2" type="ORF">GCM10008960_09220</name>
</gene>
<sequence length="663" mass="73900">MQNASHPTPLIDNTNYHRLPDALLEGRRFRNWMWWFNPSTEKAVKLPVHADFGARLPDENGQVRYFGNKRVNRETGEIESFNGHSLEHAMTYEEAMEHVGNGTRGLGIVTGLTDTAFDMFVVDIDHKDYDGPTDTVNGHVMPASVAHFSRLVVSDGGYSEVSPSRNGSRHIIPGRLPTEDHATRFNMTDFKELKFTPDEKGKSDNGKLVPVQFPPEFGTPEQLAKIDIEIYSRDRYLTLTGNHLHEVDGEGQCTWTNTNPNCERLINMWWNFLVKHKSARTIKPGAGTVTLAELGKAEFIAPERLAAPLDAPMKSAYYRGLWNGDLSVLKSGDKSGSTARWSLLSMLCALTGGDAQAMAAWFLSSALATEKVLTQRNGRPLLEMEIERVIGAWDGQPWKAAVAHTGAASDAQRPEWSPEQQERLLFRVVNSAKGGSMQKAAFRAALHDIFDRMNAGEWHPDSGLCVVRVGGLRQMSERVGGRPDQLHDRLRWLAAQGIIARLETDTQGSPVIYMNMRGVDCAALEGLQQPELSMPGRKATVSPRAAGERKPRVKDPLAPARIPAQLNRARWTMWMIHRGERTVNGISERSGTAKRTVQQHVKVLQGREFITAALEPLVSPAEFEQARINELRETQAQSRQRRTEDSAKWRTFKSAPVALPNAA</sequence>
<evidence type="ECO:0000256" key="1">
    <source>
        <dbReference type="SAM" id="MobiDB-lite"/>
    </source>
</evidence>
<keyword evidence="3" id="KW-1185">Reference proteome</keyword>
<organism evidence="2 3">
    <name type="scientific">Deinococcus sedimenti</name>
    <dbReference type="NCBI Taxonomy" id="1867090"/>
    <lineage>
        <taxon>Bacteria</taxon>
        <taxon>Thermotogati</taxon>
        <taxon>Deinococcota</taxon>
        <taxon>Deinococci</taxon>
        <taxon>Deinococcales</taxon>
        <taxon>Deinococcaceae</taxon>
        <taxon>Deinococcus</taxon>
    </lineage>
</organism>
<reference evidence="3" key="1">
    <citation type="journal article" date="2019" name="Int. J. Syst. Evol. Microbiol.">
        <title>The Global Catalogue of Microorganisms (GCM) 10K type strain sequencing project: providing services to taxonomists for standard genome sequencing and annotation.</title>
        <authorList>
            <consortium name="The Broad Institute Genomics Platform"/>
            <consortium name="The Broad Institute Genome Sequencing Center for Infectious Disease"/>
            <person name="Wu L."/>
            <person name="Ma J."/>
        </authorList>
    </citation>
    <scope>NUCLEOTIDE SEQUENCE [LARGE SCALE GENOMIC DNA]</scope>
    <source>
        <strain evidence="3">JCM 31405</strain>
    </source>
</reference>
<name>A0ABQ2S060_9DEIO</name>
<comment type="caution">
    <text evidence="2">The sequence shown here is derived from an EMBL/GenBank/DDBJ whole genome shotgun (WGS) entry which is preliminary data.</text>
</comment>
<accession>A0ABQ2S060</accession>
<evidence type="ECO:0000313" key="2">
    <source>
        <dbReference type="EMBL" id="GGR84350.1"/>
    </source>
</evidence>
<proteinExistence type="predicted"/>
<dbReference type="EMBL" id="BMQN01000001">
    <property type="protein sequence ID" value="GGR84350.1"/>
    <property type="molecule type" value="Genomic_DNA"/>
</dbReference>
<feature type="region of interest" description="Disordered" evidence="1">
    <location>
        <begin position="534"/>
        <end position="553"/>
    </location>
</feature>